<dbReference type="RefSeq" id="WP_170275654.1">
    <property type="nucleotide sequence ID" value="NZ_CP041743.1"/>
</dbReference>
<keyword evidence="2 5" id="KW-0238">DNA-binding</keyword>
<protein>
    <submittedName>
        <fullName evidence="5">DNA-binding transcriptional regulator, MarR family</fullName>
    </submittedName>
</protein>
<dbReference type="SMART" id="SM00347">
    <property type="entry name" value="HTH_MARR"/>
    <property type="match status" value="1"/>
</dbReference>
<name>A0A1I3ELC1_9BURK</name>
<evidence type="ECO:0000256" key="3">
    <source>
        <dbReference type="ARBA" id="ARBA00023163"/>
    </source>
</evidence>
<dbReference type="InterPro" id="IPR000835">
    <property type="entry name" value="HTH_MarR-typ"/>
</dbReference>
<dbReference type="EMBL" id="FOQU01000001">
    <property type="protein sequence ID" value="SFH99784.1"/>
    <property type="molecule type" value="Genomic_DNA"/>
</dbReference>
<dbReference type="Pfam" id="PF01047">
    <property type="entry name" value="MarR"/>
    <property type="match status" value="1"/>
</dbReference>
<keyword evidence="6" id="KW-1185">Reference proteome</keyword>
<dbReference type="SUPFAM" id="SSF46785">
    <property type="entry name" value="Winged helix' DNA-binding domain"/>
    <property type="match status" value="1"/>
</dbReference>
<evidence type="ECO:0000313" key="6">
    <source>
        <dbReference type="Proteomes" id="UP000199548"/>
    </source>
</evidence>
<dbReference type="InterPro" id="IPR036388">
    <property type="entry name" value="WH-like_DNA-bd_sf"/>
</dbReference>
<gene>
    <name evidence="5" type="ORF">SAMN05192543_101947</name>
</gene>
<dbReference type="Gene3D" id="1.10.10.10">
    <property type="entry name" value="Winged helix-like DNA-binding domain superfamily/Winged helix DNA-binding domain"/>
    <property type="match status" value="1"/>
</dbReference>
<feature type="domain" description="HTH marR-type" evidence="4">
    <location>
        <begin position="44"/>
        <end position="175"/>
    </location>
</feature>
<dbReference type="PANTHER" id="PTHR42756:SF1">
    <property type="entry name" value="TRANSCRIPTIONAL REPRESSOR OF EMRAB OPERON"/>
    <property type="match status" value="1"/>
</dbReference>
<proteinExistence type="predicted"/>
<evidence type="ECO:0000313" key="5">
    <source>
        <dbReference type="EMBL" id="SFH99784.1"/>
    </source>
</evidence>
<organism evidence="5 6">
    <name type="scientific">Paraburkholderia megapolitana</name>
    <dbReference type="NCBI Taxonomy" id="420953"/>
    <lineage>
        <taxon>Bacteria</taxon>
        <taxon>Pseudomonadati</taxon>
        <taxon>Pseudomonadota</taxon>
        <taxon>Betaproteobacteria</taxon>
        <taxon>Burkholderiales</taxon>
        <taxon>Burkholderiaceae</taxon>
        <taxon>Paraburkholderia</taxon>
    </lineage>
</organism>
<dbReference type="AlphaFoldDB" id="A0A1I3ELC1"/>
<dbReference type="GO" id="GO:0003677">
    <property type="term" value="F:DNA binding"/>
    <property type="evidence" value="ECO:0007669"/>
    <property type="project" value="UniProtKB-KW"/>
</dbReference>
<dbReference type="InterPro" id="IPR036390">
    <property type="entry name" value="WH_DNA-bd_sf"/>
</dbReference>
<dbReference type="GO" id="GO:0003700">
    <property type="term" value="F:DNA-binding transcription factor activity"/>
    <property type="evidence" value="ECO:0007669"/>
    <property type="project" value="InterPro"/>
</dbReference>
<evidence type="ECO:0000256" key="1">
    <source>
        <dbReference type="ARBA" id="ARBA00023015"/>
    </source>
</evidence>
<dbReference type="Proteomes" id="UP000199548">
    <property type="component" value="Unassembled WGS sequence"/>
</dbReference>
<accession>A0A1I3ELC1</accession>
<evidence type="ECO:0000259" key="4">
    <source>
        <dbReference type="PROSITE" id="PS50995"/>
    </source>
</evidence>
<reference evidence="5 6" key="1">
    <citation type="submission" date="2016-10" db="EMBL/GenBank/DDBJ databases">
        <authorList>
            <person name="de Groot N.N."/>
        </authorList>
    </citation>
    <scope>NUCLEOTIDE SEQUENCE [LARGE SCALE GENOMIC DNA]</scope>
    <source>
        <strain evidence="5 6">LMG 23650</strain>
    </source>
</reference>
<keyword evidence="1" id="KW-0805">Transcription regulation</keyword>
<dbReference type="PROSITE" id="PS50995">
    <property type="entry name" value="HTH_MARR_2"/>
    <property type="match status" value="1"/>
</dbReference>
<keyword evidence="3" id="KW-0804">Transcription</keyword>
<sequence length="197" mass="22132">MRTASSAFTLQAAAVNLIGRNRWRRRNDLSEIGASMKGRAISIAVKLEPLFGLVASRVFHHASTMLSGEVTFARVISLFHLHRHDTQTIAEIAGVTGLSQAAASRMVDGLYREGVVDRRESAEDRRQKCVELTPDGLKRIEAMRQVTTDAYAELIAQVPRELRIRFHEILIELEPYLIPSEPGHEGRQPRSRAPQQR</sequence>
<evidence type="ECO:0000256" key="2">
    <source>
        <dbReference type="ARBA" id="ARBA00023125"/>
    </source>
</evidence>
<dbReference type="PANTHER" id="PTHR42756">
    <property type="entry name" value="TRANSCRIPTIONAL REGULATOR, MARR"/>
    <property type="match status" value="1"/>
</dbReference>